<dbReference type="GO" id="GO:0005835">
    <property type="term" value="C:fatty acid synthase complex"/>
    <property type="evidence" value="ECO:0007669"/>
    <property type="project" value="InterPro"/>
</dbReference>
<dbReference type="InterPro" id="IPR029069">
    <property type="entry name" value="HotDog_dom_sf"/>
</dbReference>
<dbReference type="RefSeq" id="WP_094362693.1">
    <property type="nucleotide sequence ID" value="NZ_NMVQ01000002.1"/>
</dbReference>
<dbReference type="GO" id="GO:0004312">
    <property type="term" value="F:fatty acid synthase activity"/>
    <property type="evidence" value="ECO:0007669"/>
    <property type="project" value="InterPro"/>
</dbReference>
<dbReference type="Pfam" id="PF01575">
    <property type="entry name" value="MaoC_dehydratas"/>
    <property type="match status" value="1"/>
</dbReference>
<comment type="caution">
    <text evidence="4">The sequence shown here is derived from an EMBL/GenBank/DDBJ whole genome shotgun (WGS) entry which is preliminary data.</text>
</comment>
<feature type="compositionally biased region" description="Gly residues" evidence="2">
    <location>
        <begin position="162"/>
        <end position="172"/>
    </location>
</feature>
<dbReference type="Proteomes" id="UP000216311">
    <property type="component" value="Unassembled WGS sequence"/>
</dbReference>
<evidence type="ECO:0000313" key="5">
    <source>
        <dbReference type="Proteomes" id="UP000216311"/>
    </source>
</evidence>
<evidence type="ECO:0000256" key="2">
    <source>
        <dbReference type="SAM" id="MobiDB-lite"/>
    </source>
</evidence>
<dbReference type="SUPFAM" id="SSF54637">
    <property type="entry name" value="Thioesterase/thiol ester dehydrase-isomerase"/>
    <property type="match status" value="2"/>
</dbReference>
<reference evidence="4 5" key="1">
    <citation type="submission" date="2017-07" db="EMBL/GenBank/DDBJ databases">
        <title>Draft whole genome sequences of clinical Proprionibacteriaceae strains.</title>
        <authorList>
            <person name="Bernier A.-M."/>
            <person name="Bernard K."/>
            <person name="Domingo M.-C."/>
        </authorList>
    </citation>
    <scope>NUCLEOTIDE SEQUENCE [LARGE SCALE GENOMIC DNA]</scope>
    <source>
        <strain evidence="4 5">NML 130396</strain>
    </source>
</reference>
<protein>
    <recommendedName>
        <fullName evidence="3">MaoC-like domain-containing protein</fullName>
    </recommendedName>
</protein>
<dbReference type="EMBL" id="NMVQ01000002">
    <property type="protein sequence ID" value="OYO24699.1"/>
    <property type="molecule type" value="Genomic_DNA"/>
</dbReference>
<evidence type="ECO:0000313" key="4">
    <source>
        <dbReference type="EMBL" id="OYO24699.1"/>
    </source>
</evidence>
<dbReference type="OrthoDB" id="9774179at2"/>
<organism evidence="4 5">
    <name type="scientific">Enemella dayhoffiae</name>
    <dbReference type="NCBI Taxonomy" id="2016507"/>
    <lineage>
        <taxon>Bacteria</taxon>
        <taxon>Bacillati</taxon>
        <taxon>Actinomycetota</taxon>
        <taxon>Actinomycetes</taxon>
        <taxon>Propionibacteriales</taxon>
        <taxon>Propionibacteriaceae</taxon>
        <taxon>Enemella</taxon>
    </lineage>
</organism>
<accession>A0A255HAK3</accession>
<dbReference type="Gene3D" id="3.10.129.10">
    <property type="entry name" value="Hotdog Thioesterase"/>
    <property type="match status" value="1"/>
</dbReference>
<feature type="domain" description="MaoC-like" evidence="3">
    <location>
        <begin position="197"/>
        <end position="266"/>
    </location>
</feature>
<dbReference type="GO" id="GO:0006633">
    <property type="term" value="P:fatty acid biosynthetic process"/>
    <property type="evidence" value="ECO:0007669"/>
    <property type="project" value="InterPro"/>
</dbReference>
<feature type="region of interest" description="Disordered" evidence="2">
    <location>
        <begin position="152"/>
        <end position="186"/>
    </location>
</feature>
<dbReference type="InterPro" id="IPR003965">
    <property type="entry name" value="Fatty_acid_synthase"/>
</dbReference>
<name>A0A255HAK3_9ACTN</name>
<evidence type="ECO:0000256" key="1">
    <source>
        <dbReference type="ARBA" id="ARBA00005254"/>
    </source>
</evidence>
<sequence>MSPATEPELIVRRPNLGRELLRSALTAPGRPGGSGSLPTRVLRLPAARVDTSNLYAYQRLCGSAVNDRLPHPYPHLLGFPLQAQLMADRDFPLPLPGLVHVRNSSVLHRPLTAADRPDLTVWAENLASHAKGSTVDLRARAELAGETVWESTSTYLHRGPSTGAGNGEGGSGEAEPQAPGVPDRPVSARWRLPADLGRQYAAISGDVNPIHLHPWTARAMGFPRAIAHGMWTFARTLAAIGPRTTDPGTAQVWFRKPVLLPSTVGLVRLDESSRSTAALVGPGTPAERRTHLLLSWEPELP</sequence>
<evidence type="ECO:0000259" key="3">
    <source>
        <dbReference type="Pfam" id="PF01575"/>
    </source>
</evidence>
<proteinExistence type="inferred from homology"/>
<dbReference type="PANTHER" id="PTHR43841:SF1">
    <property type="entry name" value="3-HYDROXYACYL-THIOESTER DEHYDRATASE X"/>
    <property type="match status" value="1"/>
</dbReference>
<keyword evidence="5" id="KW-1185">Reference proteome</keyword>
<comment type="similarity">
    <text evidence="1">Belongs to the enoyl-CoA hydratase/isomerase family.</text>
</comment>
<dbReference type="PRINTS" id="PR01483">
    <property type="entry name" value="FASYNTHASE"/>
</dbReference>
<dbReference type="InterPro" id="IPR002539">
    <property type="entry name" value="MaoC-like_dom"/>
</dbReference>
<gene>
    <name evidence="4" type="ORF">CGZ93_03120</name>
</gene>
<dbReference type="AlphaFoldDB" id="A0A255HAK3"/>
<dbReference type="PANTHER" id="PTHR43841">
    <property type="entry name" value="3-HYDROXYACYL-THIOESTER DEHYDRATASE HTDX-RELATED"/>
    <property type="match status" value="1"/>
</dbReference>